<evidence type="ECO:0000313" key="3">
    <source>
        <dbReference type="Proteomes" id="UP000077755"/>
    </source>
</evidence>
<evidence type="ECO:0000313" key="2">
    <source>
        <dbReference type="EMBL" id="WOG93560.1"/>
    </source>
</evidence>
<dbReference type="PANTHER" id="PTHR33384">
    <property type="entry name" value="EXPRESSED PROTEIN"/>
    <property type="match status" value="1"/>
</dbReference>
<dbReference type="EMBL" id="CP093345">
    <property type="protein sequence ID" value="WOG93560.1"/>
    <property type="molecule type" value="Genomic_DNA"/>
</dbReference>
<protein>
    <submittedName>
        <fullName evidence="2">Uncharacterized protein</fullName>
    </submittedName>
</protein>
<dbReference type="PANTHER" id="PTHR33384:SF1">
    <property type="entry name" value="EXPRESSED PROTEIN"/>
    <property type="match status" value="1"/>
</dbReference>
<name>A0AAF0WPB2_DAUCS</name>
<feature type="region of interest" description="Disordered" evidence="1">
    <location>
        <begin position="66"/>
        <end position="127"/>
    </location>
</feature>
<accession>A0AAF0WPB2</accession>
<dbReference type="Proteomes" id="UP000077755">
    <property type="component" value="Chromosome 3"/>
</dbReference>
<reference evidence="2" key="1">
    <citation type="journal article" date="2016" name="Nat. Genet.">
        <title>A high-quality carrot genome assembly provides new insights into carotenoid accumulation and asterid genome evolution.</title>
        <authorList>
            <person name="Iorizzo M."/>
            <person name="Ellison S."/>
            <person name="Senalik D."/>
            <person name="Zeng P."/>
            <person name="Satapoomin P."/>
            <person name="Huang J."/>
            <person name="Bowman M."/>
            <person name="Iovene M."/>
            <person name="Sanseverino W."/>
            <person name="Cavagnaro P."/>
            <person name="Yildiz M."/>
            <person name="Macko-Podgorni A."/>
            <person name="Moranska E."/>
            <person name="Grzebelus E."/>
            <person name="Grzebelus D."/>
            <person name="Ashrafi H."/>
            <person name="Zheng Z."/>
            <person name="Cheng S."/>
            <person name="Spooner D."/>
            <person name="Van Deynze A."/>
            <person name="Simon P."/>
        </authorList>
    </citation>
    <scope>NUCLEOTIDE SEQUENCE</scope>
    <source>
        <tissue evidence="2">Leaf</tissue>
    </source>
</reference>
<proteinExistence type="predicted"/>
<keyword evidence="3" id="KW-1185">Reference proteome</keyword>
<gene>
    <name evidence="2" type="ORF">DCAR_0312846</name>
</gene>
<dbReference type="PROSITE" id="PS51257">
    <property type="entry name" value="PROKAR_LIPOPROTEIN"/>
    <property type="match status" value="1"/>
</dbReference>
<dbReference type="AlphaFoldDB" id="A0AAF0WPB2"/>
<sequence>MKRCAYNNSSSNNSNAAYGCSGGSGGVVCPKPRRVRLLNFFQVENSDSRGGSDLLDMILSKGSYGAEKSNNQIPSSPPFFMGSPPTRATNPVVQDAHFGTDKPGSFSPAEASPSSQRKNGGCSRGKFGQTPAAVRIEGFNCGNCSVSAVA</sequence>
<organism evidence="2 3">
    <name type="scientific">Daucus carota subsp. sativus</name>
    <name type="common">Carrot</name>
    <dbReference type="NCBI Taxonomy" id="79200"/>
    <lineage>
        <taxon>Eukaryota</taxon>
        <taxon>Viridiplantae</taxon>
        <taxon>Streptophyta</taxon>
        <taxon>Embryophyta</taxon>
        <taxon>Tracheophyta</taxon>
        <taxon>Spermatophyta</taxon>
        <taxon>Magnoliopsida</taxon>
        <taxon>eudicotyledons</taxon>
        <taxon>Gunneridae</taxon>
        <taxon>Pentapetalae</taxon>
        <taxon>asterids</taxon>
        <taxon>campanulids</taxon>
        <taxon>Apiales</taxon>
        <taxon>Apiaceae</taxon>
        <taxon>Apioideae</taxon>
        <taxon>Scandiceae</taxon>
        <taxon>Daucinae</taxon>
        <taxon>Daucus</taxon>
        <taxon>Daucus sect. Daucus</taxon>
    </lineage>
</organism>
<evidence type="ECO:0000256" key="1">
    <source>
        <dbReference type="SAM" id="MobiDB-lite"/>
    </source>
</evidence>
<reference evidence="2" key="2">
    <citation type="submission" date="2022-03" db="EMBL/GenBank/DDBJ databases">
        <title>Draft title - Genomic analysis of global carrot germplasm unveils the trajectory of domestication and the origin of high carotenoid orange carrot.</title>
        <authorList>
            <person name="Iorizzo M."/>
            <person name="Ellison S."/>
            <person name="Senalik D."/>
            <person name="Macko-Podgorni A."/>
            <person name="Grzebelus D."/>
            <person name="Bostan H."/>
            <person name="Rolling W."/>
            <person name="Curaba J."/>
            <person name="Simon P."/>
        </authorList>
    </citation>
    <scope>NUCLEOTIDE SEQUENCE</scope>
    <source>
        <tissue evidence="2">Leaf</tissue>
    </source>
</reference>